<evidence type="ECO:0000313" key="2">
    <source>
        <dbReference type="Proteomes" id="UP001249851"/>
    </source>
</evidence>
<keyword evidence="2" id="KW-1185">Reference proteome</keyword>
<dbReference type="Proteomes" id="UP001249851">
    <property type="component" value="Unassembled WGS sequence"/>
</dbReference>
<evidence type="ECO:0000313" key="1">
    <source>
        <dbReference type="EMBL" id="KAK2552781.1"/>
    </source>
</evidence>
<protein>
    <submittedName>
        <fullName evidence="1">Uncharacterized protein</fullName>
    </submittedName>
</protein>
<proteinExistence type="predicted"/>
<reference evidence="1" key="2">
    <citation type="journal article" date="2023" name="Science">
        <title>Genomic signatures of disease resistance in endangered staghorn corals.</title>
        <authorList>
            <person name="Vollmer S.V."/>
            <person name="Selwyn J.D."/>
            <person name="Despard B.A."/>
            <person name="Roesel C.L."/>
        </authorList>
    </citation>
    <scope>NUCLEOTIDE SEQUENCE</scope>
    <source>
        <strain evidence="1">K2</strain>
    </source>
</reference>
<dbReference type="EMBL" id="JARQWQ010000083">
    <property type="protein sequence ID" value="KAK2552781.1"/>
    <property type="molecule type" value="Genomic_DNA"/>
</dbReference>
<reference evidence="1" key="1">
    <citation type="journal article" date="2023" name="G3 (Bethesda)">
        <title>Whole genome assembly and annotation of the endangered Caribbean coral Acropora cervicornis.</title>
        <authorList>
            <person name="Selwyn J.D."/>
            <person name="Vollmer S.V."/>
        </authorList>
    </citation>
    <scope>NUCLEOTIDE SEQUENCE</scope>
    <source>
        <strain evidence="1">K2</strain>
    </source>
</reference>
<gene>
    <name evidence="1" type="ORF">P5673_025938</name>
</gene>
<name>A0AAD9UWR2_ACRCE</name>
<organism evidence="1 2">
    <name type="scientific">Acropora cervicornis</name>
    <name type="common">Staghorn coral</name>
    <dbReference type="NCBI Taxonomy" id="6130"/>
    <lineage>
        <taxon>Eukaryota</taxon>
        <taxon>Metazoa</taxon>
        <taxon>Cnidaria</taxon>
        <taxon>Anthozoa</taxon>
        <taxon>Hexacorallia</taxon>
        <taxon>Scleractinia</taxon>
        <taxon>Astrocoeniina</taxon>
        <taxon>Acroporidae</taxon>
        <taxon>Acropora</taxon>
    </lineage>
</organism>
<accession>A0AAD9UWR2</accession>
<comment type="caution">
    <text evidence="1">The sequence shown here is derived from an EMBL/GenBank/DDBJ whole genome shotgun (WGS) entry which is preliminary data.</text>
</comment>
<dbReference type="AlphaFoldDB" id="A0AAD9UWR2"/>
<sequence>MMLRKDDDRPARLTSCDGGLVKLRESEASNSRNGLGEWTPVIYLDQIVRTFTGIVSAQTSYKSN</sequence>